<evidence type="ECO:0000256" key="7">
    <source>
        <dbReference type="ARBA" id="ARBA00023136"/>
    </source>
</evidence>
<gene>
    <name evidence="10" type="ORF">ACEWY4_008719</name>
</gene>
<evidence type="ECO:0000256" key="3">
    <source>
        <dbReference type="ARBA" id="ARBA00022676"/>
    </source>
</evidence>
<dbReference type="InterPro" id="IPR008166">
    <property type="entry name" value="Glyco_transf_92"/>
</dbReference>
<evidence type="ECO:0000313" key="11">
    <source>
        <dbReference type="Proteomes" id="UP001591681"/>
    </source>
</evidence>
<evidence type="ECO:0000256" key="1">
    <source>
        <dbReference type="ARBA" id="ARBA00004167"/>
    </source>
</evidence>
<accession>A0ABD1KC30</accession>
<dbReference type="GO" id="GO:0016020">
    <property type="term" value="C:membrane"/>
    <property type="evidence" value="ECO:0007669"/>
    <property type="project" value="UniProtKB-SubCell"/>
</dbReference>
<organism evidence="10 11">
    <name type="scientific">Coilia grayii</name>
    <name type="common">Gray's grenadier anchovy</name>
    <dbReference type="NCBI Taxonomy" id="363190"/>
    <lineage>
        <taxon>Eukaryota</taxon>
        <taxon>Metazoa</taxon>
        <taxon>Chordata</taxon>
        <taxon>Craniata</taxon>
        <taxon>Vertebrata</taxon>
        <taxon>Euteleostomi</taxon>
        <taxon>Actinopterygii</taxon>
        <taxon>Neopterygii</taxon>
        <taxon>Teleostei</taxon>
        <taxon>Clupei</taxon>
        <taxon>Clupeiformes</taxon>
        <taxon>Clupeoidei</taxon>
        <taxon>Engraulidae</taxon>
        <taxon>Coilinae</taxon>
        <taxon>Coilia</taxon>
    </lineage>
</organism>
<evidence type="ECO:0000256" key="4">
    <source>
        <dbReference type="ARBA" id="ARBA00022679"/>
    </source>
</evidence>
<comment type="subcellular location">
    <subcellularLocation>
        <location evidence="1">Membrane</location>
        <topology evidence="1">Single-pass membrane protein</topology>
    </subcellularLocation>
</comment>
<dbReference type="Proteomes" id="UP001591681">
    <property type="component" value="Unassembled WGS sequence"/>
</dbReference>
<dbReference type="EMBL" id="JBHFQA010000007">
    <property type="protein sequence ID" value="KAL2096571.1"/>
    <property type="molecule type" value="Genomic_DNA"/>
</dbReference>
<reference evidence="10 11" key="1">
    <citation type="submission" date="2024-09" db="EMBL/GenBank/DDBJ databases">
        <title>A chromosome-level genome assembly of Gray's grenadier anchovy, Coilia grayii.</title>
        <authorList>
            <person name="Fu Z."/>
        </authorList>
    </citation>
    <scope>NUCLEOTIDE SEQUENCE [LARGE SCALE GENOMIC DNA]</scope>
    <source>
        <strain evidence="10">G4</strain>
        <tissue evidence="10">Muscle</tissue>
    </source>
</reference>
<comment type="caution">
    <text evidence="10">The sequence shown here is derived from an EMBL/GenBank/DDBJ whole genome shotgun (WGS) entry which is preliminary data.</text>
</comment>
<evidence type="ECO:0000256" key="8">
    <source>
        <dbReference type="RuleBase" id="RU366017"/>
    </source>
</evidence>
<proteinExistence type="inferred from homology"/>
<dbReference type="PANTHER" id="PTHR21461">
    <property type="entry name" value="GLYCOSYLTRANSFERASE FAMILY 92 PROTEIN"/>
    <property type="match status" value="1"/>
</dbReference>
<keyword evidence="6" id="KW-1133">Transmembrane helix</keyword>
<dbReference type="PANTHER" id="PTHR21461:SF52">
    <property type="entry name" value="GLYCOSYLTRANSFERASE FAMILY 92 PROTEIN"/>
    <property type="match status" value="1"/>
</dbReference>
<evidence type="ECO:0000313" key="10">
    <source>
        <dbReference type="EMBL" id="KAL2096571.1"/>
    </source>
</evidence>
<name>A0ABD1KC30_9TELE</name>
<dbReference type="EC" id="2.4.1.-" evidence="8"/>
<evidence type="ECO:0000256" key="5">
    <source>
        <dbReference type="ARBA" id="ARBA00022692"/>
    </source>
</evidence>
<keyword evidence="11" id="KW-1185">Reference proteome</keyword>
<comment type="similarity">
    <text evidence="2 8">Belongs to the glycosyltransferase 92 family.</text>
</comment>
<dbReference type="Pfam" id="PF01697">
    <property type="entry name" value="Glyco_transf_92"/>
    <property type="match status" value="1"/>
</dbReference>
<evidence type="ECO:0000256" key="9">
    <source>
        <dbReference type="SAM" id="MobiDB-lite"/>
    </source>
</evidence>
<dbReference type="GO" id="GO:0016757">
    <property type="term" value="F:glycosyltransferase activity"/>
    <property type="evidence" value="ECO:0007669"/>
    <property type="project" value="UniProtKB-UniRule"/>
</dbReference>
<keyword evidence="5" id="KW-0812">Transmembrane</keyword>
<dbReference type="AlphaFoldDB" id="A0ABD1KC30"/>
<keyword evidence="7" id="KW-0472">Membrane</keyword>
<keyword evidence="3 8" id="KW-0328">Glycosyltransferase</keyword>
<feature type="region of interest" description="Disordered" evidence="9">
    <location>
        <begin position="1"/>
        <end position="27"/>
    </location>
</feature>
<evidence type="ECO:0000256" key="6">
    <source>
        <dbReference type="ARBA" id="ARBA00022989"/>
    </source>
</evidence>
<protein>
    <recommendedName>
        <fullName evidence="8">Glycosyltransferase family 92 protein</fullName>
        <ecNumber evidence="8">2.4.1.-</ecNumber>
    </recommendedName>
</protein>
<sequence>METKEKTVNGKDPPITPLSKHGNDQGHHPGHSLLKVFVLVTGVYCLLYLGENRTLGGSQKLPYPGSRTVALTQEKRGKCFPEEKNPLVHVQDSRTYLVASYVEQRSRPSKVRTIAIVKRTEYVGYFCTFCCDDALRNSSATYEIHSDNFGFDYGTADIMCLIPKNCSMPTHVAVYKGPLGPQKLQFLPIHNQHEQYDSFPYQFTICISVMYEYANVLQLVQTLEMFKLLGAHHVAIYQSSCNGAAQRVLDHYVQEGFVEIIPWPITKYLNASRGWQPSVSPGDVHYFGQIAALNDCVYRFMYQTKYIVLQDLDELIVPLRMDSWVELLPLLEQKYGVSTSFEFENNVFRNTWSGRNAAQRPKEWRGVPGVDILDHVWREPNDPNAFNNFKVIVNPRTVYSTSVHGLLSADSSGVRVDRNVARMYHIREPYRMDVTTEDLITDERLWDFAPRLIPAVSDVLNKTFPK</sequence>
<evidence type="ECO:0000256" key="2">
    <source>
        <dbReference type="ARBA" id="ARBA00007647"/>
    </source>
</evidence>
<keyword evidence="4 8" id="KW-0808">Transferase</keyword>